<gene>
    <name evidence="6" type="ORF">Ctob_014741</name>
</gene>
<evidence type="ECO:0000256" key="1">
    <source>
        <dbReference type="ARBA" id="ARBA00022676"/>
    </source>
</evidence>
<dbReference type="GO" id="GO:0035861">
    <property type="term" value="C:site of double-strand break"/>
    <property type="evidence" value="ECO:0007669"/>
    <property type="project" value="TreeGrafter"/>
</dbReference>
<dbReference type="AlphaFoldDB" id="A0A0M0K4B7"/>
<dbReference type="GO" id="GO:0003950">
    <property type="term" value="F:NAD+ poly-ADP-ribosyltransferase activity"/>
    <property type="evidence" value="ECO:0007669"/>
    <property type="project" value="UniProtKB-UniRule"/>
</dbReference>
<dbReference type="InterPro" id="IPR050800">
    <property type="entry name" value="ARTD/PARP"/>
</dbReference>
<evidence type="ECO:0000313" key="6">
    <source>
        <dbReference type="EMBL" id="KOO33665.1"/>
    </source>
</evidence>
<dbReference type="PANTHER" id="PTHR10459">
    <property type="entry name" value="DNA LIGASE"/>
    <property type="match status" value="1"/>
</dbReference>
<keyword evidence="1 4" id="KW-0328">Glycosyltransferase</keyword>
<dbReference type="EC" id="2.4.2.-" evidence="4"/>
<sequence>MFLCEAALGTQRFITRDGEVGHSDKDPVSAHKANSCLAVGNTEPDAANNITVKFDGKDVVVPQGPVKPNPLVAEKCVEGSSSSFAQSEYLVYREDQVTIRYVLKMRFETPGGHWH</sequence>
<name>A0A0M0K4B7_9EUKA</name>
<dbReference type="PROSITE" id="PS51059">
    <property type="entry name" value="PARP_CATALYTIC"/>
    <property type="match status" value="1"/>
</dbReference>
<evidence type="ECO:0000313" key="7">
    <source>
        <dbReference type="Proteomes" id="UP000037460"/>
    </source>
</evidence>
<comment type="caution">
    <text evidence="6">The sequence shown here is derived from an EMBL/GenBank/DDBJ whole genome shotgun (WGS) entry which is preliminary data.</text>
</comment>
<dbReference type="EMBL" id="JWZX01001459">
    <property type="protein sequence ID" value="KOO33665.1"/>
    <property type="molecule type" value="Genomic_DNA"/>
</dbReference>
<dbReference type="PANTHER" id="PTHR10459:SF66">
    <property type="entry name" value="PROTEIN MONO-ADP-RIBOSYLTRANSFERASE PARP3"/>
    <property type="match status" value="1"/>
</dbReference>
<evidence type="ECO:0000256" key="3">
    <source>
        <dbReference type="ARBA" id="ARBA00023027"/>
    </source>
</evidence>
<dbReference type="Gene3D" id="3.90.228.10">
    <property type="match status" value="1"/>
</dbReference>
<keyword evidence="3 4" id="KW-0520">NAD</keyword>
<feature type="domain" description="PARP catalytic" evidence="5">
    <location>
        <begin position="1"/>
        <end position="114"/>
    </location>
</feature>
<dbReference type="SUPFAM" id="SSF56399">
    <property type="entry name" value="ADP-ribosylation"/>
    <property type="match status" value="1"/>
</dbReference>
<dbReference type="GO" id="GO:0070212">
    <property type="term" value="P:protein poly-ADP-ribosylation"/>
    <property type="evidence" value="ECO:0007669"/>
    <property type="project" value="TreeGrafter"/>
</dbReference>
<dbReference type="InterPro" id="IPR012317">
    <property type="entry name" value="Poly(ADP-ribose)pol_cat_dom"/>
</dbReference>
<evidence type="ECO:0000256" key="4">
    <source>
        <dbReference type="RuleBase" id="RU362114"/>
    </source>
</evidence>
<reference evidence="7" key="1">
    <citation type="journal article" date="2015" name="PLoS Genet.">
        <title>Genome Sequence and Transcriptome Analyses of Chrysochromulina tobin: Metabolic Tools for Enhanced Algal Fitness in the Prominent Order Prymnesiales (Haptophyceae).</title>
        <authorList>
            <person name="Hovde B.T."/>
            <person name="Deodato C.R."/>
            <person name="Hunsperger H.M."/>
            <person name="Ryken S.A."/>
            <person name="Yost W."/>
            <person name="Jha R.K."/>
            <person name="Patterson J."/>
            <person name="Monnat R.J. Jr."/>
            <person name="Barlow S.B."/>
            <person name="Starkenburg S.R."/>
            <person name="Cattolico R.A."/>
        </authorList>
    </citation>
    <scope>NUCLEOTIDE SEQUENCE</scope>
    <source>
        <strain evidence="7">CCMP291</strain>
    </source>
</reference>
<dbReference type="OrthoDB" id="2017365at2759"/>
<organism evidence="6 7">
    <name type="scientific">Chrysochromulina tobinii</name>
    <dbReference type="NCBI Taxonomy" id="1460289"/>
    <lineage>
        <taxon>Eukaryota</taxon>
        <taxon>Haptista</taxon>
        <taxon>Haptophyta</taxon>
        <taxon>Prymnesiophyceae</taxon>
        <taxon>Prymnesiales</taxon>
        <taxon>Chrysochromulinaceae</taxon>
        <taxon>Chrysochromulina</taxon>
    </lineage>
</organism>
<dbReference type="Pfam" id="PF00644">
    <property type="entry name" value="PARP"/>
    <property type="match status" value="1"/>
</dbReference>
<proteinExistence type="predicted"/>
<keyword evidence="7" id="KW-1185">Reference proteome</keyword>
<accession>A0A0M0K4B7</accession>
<dbReference type="GO" id="GO:1990404">
    <property type="term" value="F:NAD+-protein mono-ADP-ribosyltransferase activity"/>
    <property type="evidence" value="ECO:0007669"/>
    <property type="project" value="TreeGrafter"/>
</dbReference>
<dbReference type="Proteomes" id="UP000037460">
    <property type="component" value="Unassembled WGS sequence"/>
</dbReference>
<evidence type="ECO:0000259" key="5">
    <source>
        <dbReference type="PROSITE" id="PS51059"/>
    </source>
</evidence>
<evidence type="ECO:0000256" key="2">
    <source>
        <dbReference type="ARBA" id="ARBA00022679"/>
    </source>
</evidence>
<dbReference type="GO" id="GO:0005730">
    <property type="term" value="C:nucleolus"/>
    <property type="evidence" value="ECO:0007669"/>
    <property type="project" value="TreeGrafter"/>
</dbReference>
<keyword evidence="2 4" id="KW-0808">Transferase</keyword>
<dbReference type="GO" id="GO:0006302">
    <property type="term" value="P:double-strand break repair"/>
    <property type="evidence" value="ECO:0007669"/>
    <property type="project" value="TreeGrafter"/>
</dbReference>
<protein>
    <recommendedName>
        <fullName evidence="4">Poly [ADP-ribose] polymerase</fullName>
        <shortName evidence="4">PARP</shortName>
        <ecNumber evidence="4">2.4.2.-</ecNumber>
    </recommendedName>
</protein>